<dbReference type="PANTHER" id="PTHR37162:SF10">
    <property type="entry name" value="DUF4371 DOMAIN-CONTAINING PROTEIN"/>
    <property type="match status" value="1"/>
</dbReference>
<keyword evidence="3" id="KW-1185">Reference proteome</keyword>
<proteinExistence type="predicted"/>
<sequence>MASKRKAGSNDEGDGNIKKKVKREQTFIQKYTETWPFIKRGKLDTYVACEICSTEFSIKSGGSDDIKRHVASEKHKKNTAIREGEKSNNKITGFFIPKSDRALKGDADGQDVIRAETMMVDLVVELNLPMAALDRLSKGVKLMFPDSDIAKQFQCARSKGTAIVKEMAAQTTLGLAERMKKQPFTISTDGSNDKGGQKLFPLVVRTVDPHTKEVRSDALAVPAIEGSATGVNIFNLIKREFEVHEIPFRNCLALGCDNANVMVGAEKGVYGCMAKENPNVYLSGCVCHLIHIAAEKGASCLPLDVGRLLIDVYYFLERSSKRLATFKCMQVLHNLKETKILKHVSTRWLSIGNCLPRLISNWDALKDFFKSEEGAASDSSVKKKAGDLRRLFQSPTNKLYCLFLADIIKVFDAVNTKLQSDEPKVHKMRGLLHSLLKQLFLRFVKPSALNGTLLTEVSFKLKSSLKVGSELIVGDEARSFIEHATENHLRAERVQEFYDSVHSFFKASCEYMLKKLPLSDELLKHAEVVDPVKQVDARFSSLEYFLKRFPVLKHADATMTDMQLEFSTYQATDISVCIDSTDRVDATWREIEKLEEDKQPLFKYLPSVMLAILTIPHSSAHCERVFSLVRKNQTDFRGSLGQEMIESLVVAKSRPGTALDRSYNKSQLQDLKSSYYRSLKHES</sequence>
<dbReference type="AlphaFoldDB" id="A0ABD0M0M0"/>
<feature type="domain" description="HAT C-terminal dimerisation" evidence="1">
    <location>
        <begin position="591"/>
        <end position="653"/>
    </location>
</feature>
<dbReference type="PANTHER" id="PTHR37162">
    <property type="entry name" value="HAT FAMILY DIMERISATION DOMAINCONTAINING PROTEIN-RELATED"/>
    <property type="match status" value="1"/>
</dbReference>
<protein>
    <recommendedName>
        <fullName evidence="1">HAT C-terminal dimerisation domain-containing protein</fullName>
    </recommendedName>
</protein>
<dbReference type="EMBL" id="JACVVK020000013">
    <property type="protein sequence ID" value="KAK7504777.1"/>
    <property type="molecule type" value="Genomic_DNA"/>
</dbReference>
<dbReference type="InterPro" id="IPR008906">
    <property type="entry name" value="HATC_C_dom"/>
</dbReference>
<reference evidence="2 3" key="1">
    <citation type="journal article" date="2023" name="Sci. Data">
        <title>Genome assembly of the Korean intertidal mud-creeper Batillaria attramentaria.</title>
        <authorList>
            <person name="Patra A.K."/>
            <person name="Ho P.T."/>
            <person name="Jun S."/>
            <person name="Lee S.J."/>
            <person name="Kim Y."/>
            <person name="Won Y.J."/>
        </authorList>
    </citation>
    <scope>NUCLEOTIDE SEQUENCE [LARGE SCALE GENOMIC DNA]</scope>
    <source>
        <strain evidence="2">Wonlab-2016</strain>
    </source>
</reference>
<accession>A0ABD0M0M0</accession>
<evidence type="ECO:0000313" key="2">
    <source>
        <dbReference type="EMBL" id="KAK7504777.1"/>
    </source>
</evidence>
<dbReference type="InterPro" id="IPR012337">
    <property type="entry name" value="RNaseH-like_sf"/>
</dbReference>
<name>A0ABD0M0M0_9CAEN</name>
<evidence type="ECO:0000259" key="1">
    <source>
        <dbReference type="Pfam" id="PF05699"/>
    </source>
</evidence>
<dbReference type="SUPFAM" id="SSF53098">
    <property type="entry name" value="Ribonuclease H-like"/>
    <property type="match status" value="1"/>
</dbReference>
<gene>
    <name evidence="2" type="ORF">BaRGS_00003805</name>
</gene>
<comment type="caution">
    <text evidence="2">The sequence shown here is derived from an EMBL/GenBank/DDBJ whole genome shotgun (WGS) entry which is preliminary data.</text>
</comment>
<dbReference type="Proteomes" id="UP001519460">
    <property type="component" value="Unassembled WGS sequence"/>
</dbReference>
<evidence type="ECO:0000313" key="3">
    <source>
        <dbReference type="Proteomes" id="UP001519460"/>
    </source>
</evidence>
<dbReference type="Pfam" id="PF05699">
    <property type="entry name" value="Dimer_Tnp_hAT"/>
    <property type="match status" value="1"/>
</dbReference>
<organism evidence="2 3">
    <name type="scientific">Batillaria attramentaria</name>
    <dbReference type="NCBI Taxonomy" id="370345"/>
    <lineage>
        <taxon>Eukaryota</taxon>
        <taxon>Metazoa</taxon>
        <taxon>Spiralia</taxon>
        <taxon>Lophotrochozoa</taxon>
        <taxon>Mollusca</taxon>
        <taxon>Gastropoda</taxon>
        <taxon>Caenogastropoda</taxon>
        <taxon>Sorbeoconcha</taxon>
        <taxon>Cerithioidea</taxon>
        <taxon>Batillariidae</taxon>
        <taxon>Batillaria</taxon>
    </lineage>
</organism>